<evidence type="ECO:0000256" key="6">
    <source>
        <dbReference type="SAM" id="Phobius"/>
    </source>
</evidence>
<keyword evidence="5 6" id="KW-0472">Membrane</keyword>
<comment type="caution">
    <text evidence="7">The sequence shown here is derived from an EMBL/GenBank/DDBJ whole genome shotgun (WGS) entry which is preliminary data.</text>
</comment>
<comment type="subcellular location">
    <subcellularLocation>
        <location evidence="1">Membrane</location>
        <topology evidence="1">Multi-pass membrane protein</topology>
    </subcellularLocation>
</comment>
<evidence type="ECO:0000256" key="2">
    <source>
        <dbReference type="ARBA" id="ARBA00022475"/>
    </source>
</evidence>
<evidence type="ECO:0000256" key="1">
    <source>
        <dbReference type="ARBA" id="ARBA00004141"/>
    </source>
</evidence>
<reference evidence="8" key="1">
    <citation type="submission" date="2016-01" db="EMBL/GenBank/DDBJ databases">
        <authorList>
            <person name="Mitreva M."/>
            <person name="Pepin K.H."/>
            <person name="Mihindukulasuriya K.A."/>
            <person name="Fulton R."/>
            <person name="Fronick C."/>
            <person name="O'Laughlin M."/>
            <person name="Miner T."/>
            <person name="Herter B."/>
            <person name="Rosa B.A."/>
            <person name="Cordes M."/>
            <person name="Tomlinson C."/>
            <person name="Wollam A."/>
            <person name="Palsikar V.B."/>
            <person name="Mardis E.R."/>
            <person name="Wilson R.K."/>
        </authorList>
    </citation>
    <scope>NUCLEOTIDE SEQUENCE [LARGE SCALE GENOMIC DNA]</scope>
    <source>
        <strain evidence="8">MJR8151</strain>
    </source>
</reference>
<dbReference type="Proteomes" id="UP000070383">
    <property type="component" value="Unassembled WGS sequence"/>
</dbReference>
<feature type="transmembrane region" description="Helical" evidence="6">
    <location>
        <begin position="89"/>
        <end position="115"/>
    </location>
</feature>
<keyword evidence="2" id="KW-1003">Cell membrane</keyword>
<dbReference type="EMBL" id="LRPM01000047">
    <property type="protein sequence ID" value="KWZ77593.1"/>
    <property type="molecule type" value="Genomic_DNA"/>
</dbReference>
<evidence type="ECO:0000313" key="7">
    <source>
        <dbReference type="EMBL" id="KWZ77593.1"/>
    </source>
</evidence>
<feature type="transmembrane region" description="Helical" evidence="6">
    <location>
        <begin position="220"/>
        <end position="237"/>
    </location>
</feature>
<organism evidence="7 8">
    <name type="scientific">Anaerococcus tetradius</name>
    <dbReference type="NCBI Taxonomy" id="33036"/>
    <lineage>
        <taxon>Bacteria</taxon>
        <taxon>Bacillati</taxon>
        <taxon>Bacillota</taxon>
        <taxon>Tissierellia</taxon>
        <taxon>Tissierellales</taxon>
        <taxon>Peptoniphilaceae</taxon>
        <taxon>Anaerococcus</taxon>
    </lineage>
</organism>
<protein>
    <submittedName>
        <fullName evidence="7">Cobalt transport protein</fullName>
    </submittedName>
</protein>
<dbReference type="OrthoDB" id="3730291at2"/>
<dbReference type="PANTHER" id="PTHR34857:SF2">
    <property type="entry name" value="SLL0384 PROTEIN"/>
    <property type="match status" value="1"/>
</dbReference>
<keyword evidence="4 6" id="KW-1133">Transmembrane helix</keyword>
<gene>
    <name evidence="7" type="ORF">HMPREF3200_01246</name>
</gene>
<evidence type="ECO:0000256" key="5">
    <source>
        <dbReference type="ARBA" id="ARBA00023136"/>
    </source>
</evidence>
<sequence length="238" mass="26975">MIEEIVVRYKPSYITIDPRTKIFLMVTVTSIMATGSSHGAMFYLRHLLMVLPFIALFISKKGKAAIRFLILYLIIFALNFVVLPYTTGFLSFLVLATVGIYTNILPGFIMGYYLISTTSVSEFIAAMEKLKVSYKIIIPFSVVFRFFPTVKEEYISIQNAMKIKGVTIRKSPIEMIEYRLVPLLISVTKIGEELSASALTRGLGSPIKRTNICKIGLKKIDYFLLLLASLCWVVFIFF</sequence>
<dbReference type="GO" id="GO:0005886">
    <property type="term" value="C:plasma membrane"/>
    <property type="evidence" value="ECO:0007669"/>
    <property type="project" value="UniProtKB-ARBA"/>
</dbReference>
<accession>A0A133KDF7</accession>
<keyword evidence="8" id="KW-1185">Reference proteome</keyword>
<dbReference type="PATRIC" id="fig|33036.3.peg.1234"/>
<dbReference type="RefSeq" id="WP_049691236.1">
    <property type="nucleotide sequence ID" value="NZ_KQ955281.1"/>
</dbReference>
<feature type="transmembrane region" description="Helical" evidence="6">
    <location>
        <begin position="64"/>
        <end position="83"/>
    </location>
</feature>
<evidence type="ECO:0000313" key="8">
    <source>
        <dbReference type="Proteomes" id="UP000070383"/>
    </source>
</evidence>
<dbReference type="STRING" id="33036.HMPREF3200_01246"/>
<evidence type="ECO:0000256" key="4">
    <source>
        <dbReference type="ARBA" id="ARBA00022989"/>
    </source>
</evidence>
<name>A0A133KDF7_9FIRM</name>
<keyword evidence="3 6" id="KW-0812">Transmembrane</keyword>
<dbReference type="InterPro" id="IPR003339">
    <property type="entry name" value="ABC/ECF_trnsptr_transmembrane"/>
</dbReference>
<dbReference type="PANTHER" id="PTHR34857">
    <property type="entry name" value="SLL0384 PROTEIN"/>
    <property type="match status" value="1"/>
</dbReference>
<proteinExistence type="predicted"/>
<dbReference type="Pfam" id="PF02361">
    <property type="entry name" value="CbiQ"/>
    <property type="match status" value="1"/>
</dbReference>
<dbReference type="CDD" id="cd16914">
    <property type="entry name" value="EcfT"/>
    <property type="match status" value="1"/>
</dbReference>
<dbReference type="AlphaFoldDB" id="A0A133KDF7"/>
<evidence type="ECO:0000256" key="3">
    <source>
        <dbReference type="ARBA" id="ARBA00022692"/>
    </source>
</evidence>
<feature type="transmembrane region" description="Helical" evidence="6">
    <location>
        <begin position="22"/>
        <end position="44"/>
    </location>
</feature>
<dbReference type="InterPro" id="IPR051611">
    <property type="entry name" value="ECF_transporter_component"/>
</dbReference>